<proteinExistence type="inferred from homology"/>
<keyword evidence="11 12" id="KW-0472">Membrane</keyword>
<dbReference type="GO" id="GO:0006886">
    <property type="term" value="P:intracellular protein transport"/>
    <property type="evidence" value="ECO:0007669"/>
    <property type="project" value="UniProtKB-UniRule"/>
</dbReference>
<keyword evidence="16" id="KW-0675">Receptor</keyword>
<evidence type="ECO:0000256" key="6">
    <source>
        <dbReference type="ARBA" id="ARBA00022824"/>
    </source>
</evidence>
<feature type="region of interest" description="Disordered" evidence="13">
    <location>
        <begin position="147"/>
        <end position="167"/>
    </location>
</feature>
<dbReference type="PANTHER" id="PTHR12701:SF20">
    <property type="entry name" value="ENDOPLASMIC RETICULUM TRANSMEMBRANE PROTEIN"/>
    <property type="match status" value="1"/>
</dbReference>
<evidence type="ECO:0000259" key="14">
    <source>
        <dbReference type="Pfam" id="PF05529"/>
    </source>
</evidence>
<feature type="transmembrane region" description="Helical" evidence="12">
    <location>
        <begin position="48"/>
        <end position="64"/>
    </location>
</feature>
<evidence type="ECO:0000313" key="16">
    <source>
        <dbReference type="EMBL" id="MDE51145.1"/>
    </source>
</evidence>
<dbReference type="GO" id="GO:0006915">
    <property type="term" value="P:apoptotic process"/>
    <property type="evidence" value="ECO:0007669"/>
    <property type="project" value="UniProtKB-KW"/>
</dbReference>
<feature type="domain" description="BAP29/BAP31 transmembrane" evidence="14">
    <location>
        <begin position="1"/>
        <end position="135"/>
    </location>
</feature>
<keyword evidence="9 12" id="KW-1133">Transmembrane helix</keyword>
<feature type="transmembrane region" description="Helical" evidence="12">
    <location>
        <begin position="104"/>
        <end position="130"/>
    </location>
</feature>
<evidence type="ECO:0000256" key="11">
    <source>
        <dbReference type="ARBA" id="ARBA00023136"/>
    </source>
</evidence>
<organism evidence="16">
    <name type="scientific">Aceria tosichella</name>
    <name type="common">wheat curl mite</name>
    <dbReference type="NCBI Taxonomy" id="561515"/>
    <lineage>
        <taxon>Eukaryota</taxon>
        <taxon>Metazoa</taxon>
        <taxon>Ecdysozoa</taxon>
        <taxon>Arthropoda</taxon>
        <taxon>Chelicerata</taxon>
        <taxon>Arachnida</taxon>
        <taxon>Acari</taxon>
        <taxon>Acariformes</taxon>
        <taxon>Trombidiformes</taxon>
        <taxon>Prostigmata</taxon>
        <taxon>Eupodina</taxon>
        <taxon>Eriophyoidea</taxon>
        <taxon>Eriophyidae</taxon>
        <taxon>Eriophyinae</taxon>
        <taxon>Aceriini</taxon>
        <taxon>Aceria</taxon>
    </lineage>
</organism>
<evidence type="ECO:0000256" key="12">
    <source>
        <dbReference type="RuleBase" id="RU367026"/>
    </source>
</evidence>
<protein>
    <recommendedName>
        <fullName evidence="12">Endoplasmic reticulum transmembrane protein</fullName>
    </recommendedName>
</protein>
<comment type="subcellular location">
    <subcellularLocation>
        <location evidence="1 12">Endoplasmic reticulum membrane</location>
        <topology evidence="1 12">Multi-pass membrane protein</topology>
    </subcellularLocation>
</comment>
<dbReference type="InterPro" id="IPR041672">
    <property type="entry name" value="Bap31/Bap29_C"/>
</dbReference>
<evidence type="ECO:0000256" key="5">
    <source>
        <dbReference type="ARBA" id="ARBA00022703"/>
    </source>
</evidence>
<feature type="transmembrane region" description="Helical" evidence="12">
    <location>
        <begin position="6"/>
        <end position="27"/>
    </location>
</feature>
<evidence type="ECO:0000256" key="13">
    <source>
        <dbReference type="SAM" id="MobiDB-lite"/>
    </source>
</evidence>
<dbReference type="GO" id="GO:0005789">
    <property type="term" value="C:endoplasmic reticulum membrane"/>
    <property type="evidence" value="ECO:0007669"/>
    <property type="project" value="UniProtKB-SubCell"/>
</dbReference>
<feature type="domain" description="Bap31/Bap29 cytoplasmic coiled-coil" evidence="15">
    <location>
        <begin position="168"/>
        <end position="228"/>
    </location>
</feature>
<evidence type="ECO:0000256" key="10">
    <source>
        <dbReference type="ARBA" id="ARBA00023054"/>
    </source>
</evidence>
<keyword evidence="7 12" id="KW-0931">ER-Golgi transport</keyword>
<evidence type="ECO:0000256" key="2">
    <source>
        <dbReference type="ARBA" id="ARBA00007956"/>
    </source>
</evidence>
<keyword evidence="5" id="KW-0053">Apoptosis</keyword>
<feature type="compositionally biased region" description="Basic and acidic residues" evidence="13">
    <location>
        <begin position="151"/>
        <end position="167"/>
    </location>
</feature>
<evidence type="ECO:0000256" key="4">
    <source>
        <dbReference type="ARBA" id="ARBA00022692"/>
    </source>
</evidence>
<dbReference type="InterPro" id="IPR040463">
    <property type="entry name" value="BAP29/BAP31_N"/>
</dbReference>
<gene>
    <name evidence="16" type="primary">Bcap31</name>
    <name evidence="16" type="ORF">g.11844</name>
</gene>
<keyword evidence="8 12" id="KW-0653">Protein transport</keyword>
<evidence type="ECO:0000256" key="7">
    <source>
        <dbReference type="ARBA" id="ARBA00022892"/>
    </source>
</evidence>
<accession>A0A6G1SKY8</accession>
<keyword evidence="4 12" id="KW-0812">Transmembrane</keyword>
<dbReference type="Gene3D" id="1.20.5.110">
    <property type="match status" value="1"/>
</dbReference>
<dbReference type="Pfam" id="PF18035">
    <property type="entry name" value="Bap31_Bap29_C"/>
    <property type="match status" value="1"/>
</dbReference>
<dbReference type="InterPro" id="IPR008417">
    <property type="entry name" value="BAP29/BAP31"/>
</dbReference>
<dbReference type="FunFam" id="1.20.5.110:FF:000011">
    <property type="entry name" value="B-cell receptor-associated protein 29"/>
    <property type="match status" value="1"/>
</dbReference>
<dbReference type="PANTHER" id="PTHR12701">
    <property type="entry name" value="BCR-ASSOCIATED PROTEIN, BAP"/>
    <property type="match status" value="1"/>
</dbReference>
<evidence type="ECO:0000256" key="1">
    <source>
        <dbReference type="ARBA" id="ARBA00004477"/>
    </source>
</evidence>
<dbReference type="AlphaFoldDB" id="A0A6G1SKY8"/>
<dbReference type="Pfam" id="PF05529">
    <property type="entry name" value="Bap31"/>
    <property type="match status" value="1"/>
</dbReference>
<dbReference type="GO" id="GO:0070973">
    <property type="term" value="P:protein localization to endoplasmic reticulum exit site"/>
    <property type="evidence" value="ECO:0007669"/>
    <property type="project" value="UniProtKB-UniRule"/>
</dbReference>
<reference evidence="16" key="1">
    <citation type="submission" date="2018-10" db="EMBL/GenBank/DDBJ databases">
        <title>Transcriptome assembly of Aceria tosichella (Wheat curl mite) Type 2.</title>
        <authorList>
            <person name="Scully E.D."/>
            <person name="Geib S.M."/>
            <person name="Palmer N.A."/>
            <person name="Gupta A.K."/>
            <person name="Sarath G."/>
            <person name="Tatineni S."/>
        </authorList>
    </citation>
    <scope>NUCLEOTIDE SEQUENCE</scope>
    <source>
        <strain evidence="16">LincolnNE</strain>
    </source>
</reference>
<evidence type="ECO:0000256" key="9">
    <source>
        <dbReference type="ARBA" id="ARBA00022989"/>
    </source>
</evidence>
<comment type="function">
    <text evidence="12">May play a role in anterograde transport of membrane proteins from the endoplasmic reticulum to the Golgi.</text>
</comment>
<keyword evidence="10" id="KW-0175">Coiled coil</keyword>
<evidence type="ECO:0000256" key="8">
    <source>
        <dbReference type="ARBA" id="ARBA00022927"/>
    </source>
</evidence>
<name>A0A6G1SKY8_9ACAR</name>
<keyword evidence="6 12" id="KW-0256">Endoplasmic reticulum</keyword>
<sequence length="229" mass="26441">MSIQWTLVAGFLYLEIIAVVLLLLPFLRPRTWQKFFKSRFLRSIENQANIYFMVFIVILVLFFLDSMREMTKYSGDLNTDHERARPVDAELQHSMKLFRAQRNFYIAGFALFLLLVIRRLVTLLTALAQLDIQVEVTMKQAKGASEAAKSMMKDEKSAAGGDKASRDKEVAELKELLKKKEKELAKALSNEEAVKKQAKNLTEEYDRLTSEHQKLLKKQYADGDNKKDN</sequence>
<evidence type="ECO:0000259" key="15">
    <source>
        <dbReference type="Pfam" id="PF18035"/>
    </source>
</evidence>
<keyword evidence="3 12" id="KW-0813">Transport</keyword>
<comment type="similarity">
    <text evidence="2 12">Belongs to the BCAP29/BCAP31 family.</text>
</comment>
<dbReference type="EMBL" id="GGYP01006374">
    <property type="protein sequence ID" value="MDE51145.1"/>
    <property type="molecule type" value="Transcribed_RNA"/>
</dbReference>
<dbReference type="GO" id="GO:0006888">
    <property type="term" value="P:endoplasmic reticulum to Golgi vesicle-mediated transport"/>
    <property type="evidence" value="ECO:0007669"/>
    <property type="project" value="UniProtKB-UniRule"/>
</dbReference>
<evidence type="ECO:0000256" key="3">
    <source>
        <dbReference type="ARBA" id="ARBA00022448"/>
    </source>
</evidence>